<dbReference type="GO" id="GO:0005524">
    <property type="term" value="F:ATP binding"/>
    <property type="evidence" value="ECO:0007669"/>
    <property type="project" value="UniProtKB-KW"/>
</dbReference>
<organism evidence="7 8">
    <name type="scientific">Haliea salexigens</name>
    <dbReference type="NCBI Taxonomy" id="287487"/>
    <lineage>
        <taxon>Bacteria</taxon>
        <taxon>Pseudomonadati</taxon>
        <taxon>Pseudomonadota</taxon>
        <taxon>Gammaproteobacteria</taxon>
        <taxon>Cellvibrionales</taxon>
        <taxon>Halieaceae</taxon>
        <taxon>Haliea</taxon>
    </lineage>
</organism>
<dbReference type="PRINTS" id="PR00982">
    <property type="entry name" value="TRNASYNTHLYS"/>
</dbReference>
<dbReference type="AlphaFoldDB" id="A0A3C1KL67"/>
<sequence length="319" mass="35235">MSDWRPGAALAQLRQRAQLLAQIRAFFAARGVLEVETPLLCSRGITDPAIEPLLVEHGQSLTDAPRFLQTSPEYAMKRLLAAGSGPIYQICKAFRDGEAGRRHNPEFTLLEWYRPGMDHHALMAEVAALVCSCLGERPWQAFTYRELFQRCLQLDPFTADVAALQRTARQLTDPGTLAGGRDLWLDLLLTHGVEPWLAGQGLCFVYDYPASQAALARLAQRDGQVVGERFELYIDGVEVANGYHELDDAVEQRARFEADNRQRAAAGQPERPLDEALLAALAAGLPAVSGVALGLDRLLLLASGETDIRRLLAFSWERC</sequence>
<dbReference type="NCBIfam" id="NF006828">
    <property type="entry name" value="PRK09350.1"/>
    <property type="match status" value="1"/>
</dbReference>
<reference evidence="7 8" key="1">
    <citation type="journal article" date="2018" name="Nat. Biotechnol.">
        <title>A standardized bacterial taxonomy based on genome phylogeny substantially revises the tree of life.</title>
        <authorList>
            <person name="Parks D.H."/>
            <person name="Chuvochina M."/>
            <person name="Waite D.W."/>
            <person name="Rinke C."/>
            <person name="Skarshewski A."/>
            <person name="Chaumeil P.A."/>
            <person name="Hugenholtz P."/>
        </authorList>
    </citation>
    <scope>NUCLEOTIDE SEQUENCE [LARGE SCALE GENOMIC DNA]</scope>
    <source>
        <strain evidence="7">UBA9158</strain>
    </source>
</reference>
<dbReference type="InterPro" id="IPR018149">
    <property type="entry name" value="Lys-tRNA-synth_II_C"/>
</dbReference>
<dbReference type="EMBL" id="DMND01000093">
    <property type="protein sequence ID" value="HAN27375.1"/>
    <property type="molecule type" value="Genomic_DNA"/>
</dbReference>
<evidence type="ECO:0000313" key="7">
    <source>
        <dbReference type="EMBL" id="HAN27375.1"/>
    </source>
</evidence>
<dbReference type="GO" id="GO:0005829">
    <property type="term" value="C:cytosol"/>
    <property type="evidence" value="ECO:0007669"/>
    <property type="project" value="TreeGrafter"/>
</dbReference>
<dbReference type="NCBIfam" id="TIGR00462">
    <property type="entry name" value="genX"/>
    <property type="match status" value="1"/>
</dbReference>
<comment type="subunit">
    <text evidence="1">Homodimer.</text>
</comment>
<comment type="catalytic activity">
    <reaction evidence="5">
        <text>D-beta-lysine + L-lysyl-[protein] + ATP = N(6)-((3R)-3,6-diaminohexanoyl)-L-lysyl-[protein] + AMP + diphosphate + H(+)</text>
        <dbReference type="Rhea" id="RHEA:83435"/>
        <dbReference type="Rhea" id="RHEA-COMP:9752"/>
        <dbReference type="Rhea" id="RHEA-COMP:20131"/>
        <dbReference type="ChEBI" id="CHEBI:15378"/>
        <dbReference type="ChEBI" id="CHEBI:29969"/>
        <dbReference type="ChEBI" id="CHEBI:30616"/>
        <dbReference type="ChEBI" id="CHEBI:33019"/>
        <dbReference type="ChEBI" id="CHEBI:84138"/>
        <dbReference type="ChEBI" id="CHEBI:156053"/>
        <dbReference type="ChEBI" id="CHEBI:456215"/>
    </reaction>
    <physiologicalReaction direction="left-to-right" evidence="5">
        <dbReference type="Rhea" id="RHEA:83436"/>
    </physiologicalReaction>
</comment>
<dbReference type="InterPro" id="IPR045864">
    <property type="entry name" value="aa-tRNA-synth_II/BPL/LPL"/>
</dbReference>
<keyword evidence="4" id="KW-0067">ATP-binding</keyword>
<comment type="caution">
    <text evidence="7">The sequence shown here is derived from an EMBL/GenBank/DDBJ whole genome shotgun (WGS) entry which is preliminary data.</text>
</comment>
<dbReference type="InterPro" id="IPR004364">
    <property type="entry name" value="Aa-tRNA-synt_II"/>
</dbReference>
<evidence type="ECO:0000256" key="3">
    <source>
        <dbReference type="ARBA" id="ARBA00022741"/>
    </source>
</evidence>
<accession>A0A3C1KL67</accession>
<evidence type="ECO:0000259" key="6">
    <source>
        <dbReference type="PROSITE" id="PS50862"/>
    </source>
</evidence>
<gene>
    <name evidence="7" type="ORF">DCP75_06595</name>
</gene>
<evidence type="ECO:0000256" key="1">
    <source>
        <dbReference type="ARBA" id="ARBA00011738"/>
    </source>
</evidence>
<protein>
    <submittedName>
        <fullName evidence="7">EF-P lysine aminoacylase GenX</fullName>
    </submittedName>
</protein>
<proteinExistence type="predicted"/>
<keyword evidence="2" id="KW-0436">Ligase</keyword>
<dbReference type="Pfam" id="PF00152">
    <property type="entry name" value="tRNA-synt_2"/>
    <property type="match status" value="1"/>
</dbReference>
<dbReference type="PANTHER" id="PTHR42918:SF6">
    <property type="entry name" value="ELONGATION FACTOR P--(R)-BETA-LYSINE LIGASE"/>
    <property type="match status" value="1"/>
</dbReference>
<dbReference type="SUPFAM" id="SSF55681">
    <property type="entry name" value="Class II aaRS and biotin synthetases"/>
    <property type="match status" value="1"/>
</dbReference>
<name>A0A3C1KL67_9GAMM</name>
<evidence type="ECO:0000256" key="4">
    <source>
        <dbReference type="ARBA" id="ARBA00022840"/>
    </source>
</evidence>
<dbReference type="InterPro" id="IPR004525">
    <property type="entry name" value="EpmA"/>
</dbReference>
<dbReference type="PANTHER" id="PTHR42918">
    <property type="entry name" value="LYSYL-TRNA SYNTHETASE"/>
    <property type="match status" value="1"/>
</dbReference>
<feature type="domain" description="Aminoacyl-transfer RNA synthetases class-II family profile" evidence="6">
    <location>
        <begin position="13"/>
        <end position="313"/>
    </location>
</feature>
<dbReference type="PROSITE" id="PS50862">
    <property type="entry name" value="AA_TRNA_LIGASE_II"/>
    <property type="match status" value="1"/>
</dbReference>
<dbReference type="Proteomes" id="UP000259273">
    <property type="component" value="Unassembled WGS sequence"/>
</dbReference>
<dbReference type="Gene3D" id="3.30.930.10">
    <property type="entry name" value="Bira Bifunctional Protein, Domain 2"/>
    <property type="match status" value="1"/>
</dbReference>
<dbReference type="GO" id="GO:0000049">
    <property type="term" value="F:tRNA binding"/>
    <property type="evidence" value="ECO:0007669"/>
    <property type="project" value="TreeGrafter"/>
</dbReference>
<dbReference type="STRING" id="1121937.GCA_000423125_02921"/>
<dbReference type="GO" id="GO:0006430">
    <property type="term" value="P:lysyl-tRNA aminoacylation"/>
    <property type="evidence" value="ECO:0007669"/>
    <property type="project" value="InterPro"/>
</dbReference>
<evidence type="ECO:0000256" key="5">
    <source>
        <dbReference type="ARBA" id="ARBA00052794"/>
    </source>
</evidence>
<evidence type="ECO:0000256" key="2">
    <source>
        <dbReference type="ARBA" id="ARBA00022598"/>
    </source>
</evidence>
<dbReference type="GO" id="GO:0004824">
    <property type="term" value="F:lysine-tRNA ligase activity"/>
    <property type="evidence" value="ECO:0007669"/>
    <property type="project" value="InterPro"/>
</dbReference>
<dbReference type="FunFam" id="3.30.930.10:FF:000017">
    <property type="entry name" value="Elongation factor P--(R)-beta-lysine ligase"/>
    <property type="match status" value="1"/>
</dbReference>
<evidence type="ECO:0000313" key="8">
    <source>
        <dbReference type="Proteomes" id="UP000259273"/>
    </source>
</evidence>
<keyword evidence="3" id="KW-0547">Nucleotide-binding</keyword>
<dbReference type="InterPro" id="IPR006195">
    <property type="entry name" value="aa-tRNA-synth_II"/>
</dbReference>